<feature type="region of interest" description="Disordered" evidence="5">
    <location>
        <begin position="1"/>
        <end position="25"/>
    </location>
</feature>
<keyword evidence="2" id="KW-0238">DNA-binding</keyword>
<dbReference type="Gene3D" id="4.10.240.10">
    <property type="entry name" value="Zn(2)-C6 fungal-type DNA-binding domain"/>
    <property type="match status" value="1"/>
</dbReference>
<dbReference type="RefSeq" id="XP_013256660.1">
    <property type="nucleotide sequence ID" value="XM_013401206.1"/>
</dbReference>
<dbReference type="GeneID" id="25284773"/>
<dbReference type="InterPro" id="IPR036864">
    <property type="entry name" value="Zn2-C6_fun-type_DNA-bd_sf"/>
</dbReference>
<evidence type="ECO:0000256" key="4">
    <source>
        <dbReference type="ARBA" id="ARBA00023242"/>
    </source>
</evidence>
<dbReference type="GO" id="GO:0000981">
    <property type="term" value="F:DNA-binding transcription factor activity, RNA polymerase II-specific"/>
    <property type="evidence" value="ECO:0007669"/>
    <property type="project" value="InterPro"/>
</dbReference>
<dbReference type="VEuPathDB" id="FungiDB:A1O9_09865"/>
<protein>
    <recommendedName>
        <fullName evidence="6">Zn(2)-C6 fungal-type domain-containing protein</fullName>
    </recommendedName>
</protein>
<dbReference type="CDD" id="cd00067">
    <property type="entry name" value="GAL4"/>
    <property type="match status" value="1"/>
</dbReference>
<proteinExistence type="predicted"/>
<evidence type="ECO:0000313" key="8">
    <source>
        <dbReference type="Proteomes" id="UP000027920"/>
    </source>
</evidence>
<dbReference type="GO" id="GO:0008270">
    <property type="term" value="F:zinc ion binding"/>
    <property type="evidence" value="ECO:0007669"/>
    <property type="project" value="InterPro"/>
</dbReference>
<dbReference type="EMBL" id="AMGV01000011">
    <property type="protein sequence ID" value="KEF54070.1"/>
    <property type="molecule type" value="Genomic_DNA"/>
</dbReference>
<feature type="region of interest" description="Disordered" evidence="5">
    <location>
        <begin position="85"/>
        <end position="121"/>
    </location>
</feature>
<dbReference type="InterPro" id="IPR001138">
    <property type="entry name" value="Zn2Cys6_DnaBD"/>
</dbReference>
<accession>A0A072PER8</accession>
<reference evidence="7 8" key="1">
    <citation type="submission" date="2013-03" db="EMBL/GenBank/DDBJ databases">
        <title>The Genome Sequence of Exophiala aquamarina CBS 119918.</title>
        <authorList>
            <consortium name="The Broad Institute Genomics Platform"/>
            <person name="Cuomo C."/>
            <person name="de Hoog S."/>
            <person name="Gorbushina A."/>
            <person name="Walker B."/>
            <person name="Young S.K."/>
            <person name="Zeng Q."/>
            <person name="Gargeya S."/>
            <person name="Fitzgerald M."/>
            <person name="Haas B."/>
            <person name="Abouelleil A."/>
            <person name="Allen A.W."/>
            <person name="Alvarado L."/>
            <person name="Arachchi H.M."/>
            <person name="Berlin A.M."/>
            <person name="Chapman S.B."/>
            <person name="Gainer-Dewar J."/>
            <person name="Goldberg J."/>
            <person name="Griggs A."/>
            <person name="Gujja S."/>
            <person name="Hansen M."/>
            <person name="Howarth C."/>
            <person name="Imamovic A."/>
            <person name="Ireland A."/>
            <person name="Larimer J."/>
            <person name="McCowan C."/>
            <person name="Murphy C."/>
            <person name="Pearson M."/>
            <person name="Poon T.W."/>
            <person name="Priest M."/>
            <person name="Roberts A."/>
            <person name="Saif S."/>
            <person name="Shea T."/>
            <person name="Sisk P."/>
            <person name="Sykes S."/>
            <person name="Wortman J."/>
            <person name="Nusbaum C."/>
            <person name="Birren B."/>
        </authorList>
    </citation>
    <scope>NUCLEOTIDE SEQUENCE [LARGE SCALE GENOMIC DNA]</scope>
    <source>
        <strain evidence="7 8">CBS 119918</strain>
    </source>
</reference>
<name>A0A072PER8_9EURO</name>
<keyword evidence="8" id="KW-1185">Reference proteome</keyword>
<dbReference type="Proteomes" id="UP000027920">
    <property type="component" value="Unassembled WGS sequence"/>
</dbReference>
<sequence length="121" mass="13928">MGPRRDEDGPQSQEEQAIQPSQPFCSMRGAPCRKRKLRCDGVEPVGSTCFKASWQCLYQDIRKGVRKQRTSMKILEVRLAELESRRKSKKQSINNSSIQHIEKIPDESAVEVSHERHHRVA</sequence>
<dbReference type="OrthoDB" id="2123952at2759"/>
<dbReference type="SUPFAM" id="SSF57701">
    <property type="entry name" value="Zn2/Cys6 DNA-binding domain"/>
    <property type="match status" value="1"/>
</dbReference>
<dbReference type="GO" id="GO:0003677">
    <property type="term" value="F:DNA binding"/>
    <property type="evidence" value="ECO:0007669"/>
    <property type="project" value="UniProtKB-KW"/>
</dbReference>
<comment type="caution">
    <text evidence="7">The sequence shown here is derived from an EMBL/GenBank/DDBJ whole genome shotgun (WGS) entry which is preliminary data.</text>
</comment>
<evidence type="ECO:0000259" key="6">
    <source>
        <dbReference type="Pfam" id="PF00172"/>
    </source>
</evidence>
<dbReference type="HOGENOM" id="CLU_2038065_0_0_1"/>
<evidence type="ECO:0000256" key="3">
    <source>
        <dbReference type="ARBA" id="ARBA00023163"/>
    </source>
</evidence>
<dbReference type="AlphaFoldDB" id="A0A072PER8"/>
<keyword evidence="3" id="KW-0804">Transcription</keyword>
<feature type="compositionally biased region" description="Polar residues" evidence="5">
    <location>
        <begin position="10"/>
        <end position="24"/>
    </location>
</feature>
<keyword evidence="4" id="KW-0539">Nucleus</keyword>
<gene>
    <name evidence="7" type="ORF">A1O9_09865</name>
</gene>
<dbReference type="Pfam" id="PF00172">
    <property type="entry name" value="Zn_clus"/>
    <property type="match status" value="1"/>
</dbReference>
<keyword evidence="1" id="KW-0805">Transcription regulation</keyword>
<evidence type="ECO:0000256" key="1">
    <source>
        <dbReference type="ARBA" id="ARBA00023015"/>
    </source>
</evidence>
<feature type="domain" description="Zn(2)-C6 fungal-type" evidence="6">
    <location>
        <begin position="31"/>
        <end position="62"/>
    </location>
</feature>
<organism evidence="7 8">
    <name type="scientific">Exophiala aquamarina CBS 119918</name>
    <dbReference type="NCBI Taxonomy" id="1182545"/>
    <lineage>
        <taxon>Eukaryota</taxon>
        <taxon>Fungi</taxon>
        <taxon>Dikarya</taxon>
        <taxon>Ascomycota</taxon>
        <taxon>Pezizomycotina</taxon>
        <taxon>Eurotiomycetes</taxon>
        <taxon>Chaetothyriomycetidae</taxon>
        <taxon>Chaetothyriales</taxon>
        <taxon>Herpotrichiellaceae</taxon>
        <taxon>Exophiala</taxon>
    </lineage>
</organism>
<evidence type="ECO:0000256" key="5">
    <source>
        <dbReference type="SAM" id="MobiDB-lite"/>
    </source>
</evidence>
<evidence type="ECO:0000256" key="2">
    <source>
        <dbReference type="ARBA" id="ARBA00023125"/>
    </source>
</evidence>
<evidence type="ECO:0000313" key="7">
    <source>
        <dbReference type="EMBL" id="KEF54070.1"/>
    </source>
</evidence>